<gene>
    <name evidence="2" type="ORF">AELLOGFF_02860</name>
</gene>
<dbReference type="AlphaFoldDB" id="A0A5S9NUN6"/>
<keyword evidence="1" id="KW-1133">Transmembrane helix</keyword>
<dbReference type="Gene3D" id="2.160.20.80">
    <property type="entry name" value="E3 ubiquitin-protein ligase SopA"/>
    <property type="match status" value="1"/>
</dbReference>
<dbReference type="EMBL" id="CACSIP010000004">
    <property type="protein sequence ID" value="CAA0094423.1"/>
    <property type="molecule type" value="Genomic_DNA"/>
</dbReference>
<dbReference type="InterPro" id="IPR001646">
    <property type="entry name" value="5peptide_repeat"/>
</dbReference>
<organism evidence="2 3">
    <name type="scientific">Mycolicibacterium vanbaalenii</name>
    <name type="common">Mycobacterium vanbaalenii</name>
    <dbReference type="NCBI Taxonomy" id="110539"/>
    <lineage>
        <taxon>Bacteria</taxon>
        <taxon>Bacillati</taxon>
        <taxon>Actinomycetota</taxon>
        <taxon>Actinomycetes</taxon>
        <taxon>Mycobacteriales</taxon>
        <taxon>Mycobacteriaceae</taxon>
        <taxon>Mycolicibacterium</taxon>
    </lineage>
</organism>
<evidence type="ECO:0000313" key="2">
    <source>
        <dbReference type="EMBL" id="CAA0094423.1"/>
    </source>
</evidence>
<feature type="transmembrane region" description="Helical" evidence="1">
    <location>
        <begin position="326"/>
        <end position="345"/>
    </location>
</feature>
<reference evidence="2 3" key="1">
    <citation type="submission" date="2019-11" db="EMBL/GenBank/DDBJ databases">
        <authorList>
            <person name="Holert J."/>
        </authorList>
    </citation>
    <scope>NUCLEOTIDE SEQUENCE [LARGE SCALE GENOMIC DNA]</scope>
    <source>
        <strain evidence="2">BC8_1</strain>
    </source>
</reference>
<feature type="transmembrane region" description="Helical" evidence="1">
    <location>
        <begin position="357"/>
        <end position="378"/>
    </location>
</feature>
<evidence type="ECO:0008006" key="4">
    <source>
        <dbReference type="Google" id="ProtNLM"/>
    </source>
</evidence>
<dbReference type="Pfam" id="PF13576">
    <property type="entry name" value="Pentapeptide_3"/>
    <property type="match status" value="1"/>
</dbReference>
<evidence type="ECO:0000313" key="3">
    <source>
        <dbReference type="Proteomes" id="UP000430146"/>
    </source>
</evidence>
<keyword evidence="1" id="KW-0812">Transmembrane</keyword>
<sequence length="463" mass="50054">MLHGGQDTWKAFLRRIQDGSKLDELRGCAIGADEFGQLLDNLQRRDGTLRINGADFTDSTFVSDVCFKGVTFGGETSFAGTTFEGSLRFEKVTLADVSFGGAHARGSVTFDDVEVTGDLRSDSEMRIGAMHANTLHCRNVSTFASIGSVGDVEIYDSTFDARFIAKIDSPNVKFANSRFDTGLTLTLTAGALILDHASFGEPSVITGFTNDSPAGIVSLTDVDVSKLTLRNVDLSRCHFGSAYGVDELIMDNVRWGHPRHWWQSDRAVLAEEKTTDVDPASVARIYRGLRKAVETSKDDAGAADFYYGEMLMRRRRRLRDIGKGNAASRLAALVDYTLLSVYWAISGFGLRVGRSLAAFAVLVGACTILLAAAGYPVAEPTFVPVGVTSDGLLVYSPEVLPSNKFGDNLGRAFRLAAQSSVSLLQTPAQSLTPAGDWIVLVLRFTGPIVLGLAILAVRNKLRR</sequence>
<protein>
    <recommendedName>
        <fullName evidence="4">Pentapeptide repeat protein</fullName>
    </recommendedName>
</protein>
<accession>A0A5S9NUN6</accession>
<proteinExistence type="predicted"/>
<feature type="transmembrane region" description="Helical" evidence="1">
    <location>
        <begin position="437"/>
        <end position="457"/>
    </location>
</feature>
<name>A0A5S9NUN6_MYCVN</name>
<dbReference type="Proteomes" id="UP000430146">
    <property type="component" value="Unassembled WGS sequence"/>
</dbReference>
<keyword evidence="3" id="KW-1185">Reference proteome</keyword>
<keyword evidence="1" id="KW-0472">Membrane</keyword>
<evidence type="ECO:0000256" key="1">
    <source>
        <dbReference type="SAM" id="Phobius"/>
    </source>
</evidence>